<dbReference type="PANTHER" id="PTHR45642">
    <property type="entry name" value="GDSL ESTERASE/LIPASE EXL3"/>
    <property type="match status" value="1"/>
</dbReference>
<proteinExistence type="predicted"/>
<dbReference type="InterPro" id="IPR050592">
    <property type="entry name" value="GDSL_lipolytic_enzyme"/>
</dbReference>
<dbReference type="Proteomes" id="UP000541444">
    <property type="component" value="Unassembled WGS sequence"/>
</dbReference>
<dbReference type="AlphaFoldDB" id="A0A7J7NB36"/>
<name>A0A7J7NB36_9MAGN</name>
<dbReference type="PANTHER" id="PTHR45642:SF35">
    <property type="entry name" value="GDSL ESTERASE_LIPASE APG"/>
    <property type="match status" value="1"/>
</dbReference>
<gene>
    <name evidence="1" type="ORF">GIB67_010234</name>
</gene>
<dbReference type="GO" id="GO:0048046">
    <property type="term" value="C:apoplast"/>
    <property type="evidence" value="ECO:0007669"/>
    <property type="project" value="TreeGrafter"/>
</dbReference>
<sequence>MVFIDVGYTHNIPVEEEPITLVPALIIFGNSTVDVGNNDYIPTILKTNHPPYGRDFENHKPTGRFSNGKITTDIIGEILGFTTYPAPYLSPEASGKNLLIGDNFTSAGSGYYAETALLNDLKRQERVVVEPDYLSSRRCCAIASPLGHVLMPQIMFLEWCPSI</sequence>
<evidence type="ECO:0000313" key="2">
    <source>
        <dbReference type="Proteomes" id="UP000541444"/>
    </source>
</evidence>
<dbReference type="EMBL" id="JACGCM010000938">
    <property type="protein sequence ID" value="KAF6164264.1"/>
    <property type="molecule type" value="Genomic_DNA"/>
</dbReference>
<dbReference type="OrthoDB" id="1600564at2759"/>
<protein>
    <submittedName>
        <fullName evidence="1">Uncharacterized protein</fullName>
    </submittedName>
</protein>
<dbReference type="InterPro" id="IPR036514">
    <property type="entry name" value="SGNH_hydro_sf"/>
</dbReference>
<evidence type="ECO:0000313" key="1">
    <source>
        <dbReference type="EMBL" id="KAF6164264.1"/>
    </source>
</evidence>
<dbReference type="Gene3D" id="3.40.50.1110">
    <property type="entry name" value="SGNH hydrolase"/>
    <property type="match status" value="1"/>
</dbReference>
<comment type="caution">
    <text evidence="1">The sequence shown here is derived from an EMBL/GenBank/DDBJ whole genome shotgun (WGS) entry which is preliminary data.</text>
</comment>
<reference evidence="1 2" key="1">
    <citation type="journal article" date="2020" name="IScience">
        <title>Genome Sequencing of the Endangered Kingdonia uniflora (Circaeasteraceae, Ranunculales) Reveals Potential Mechanisms of Evolutionary Specialization.</title>
        <authorList>
            <person name="Sun Y."/>
            <person name="Deng T."/>
            <person name="Zhang A."/>
            <person name="Moore M.J."/>
            <person name="Landis J.B."/>
            <person name="Lin N."/>
            <person name="Zhang H."/>
            <person name="Zhang X."/>
            <person name="Huang J."/>
            <person name="Zhang X."/>
            <person name="Sun H."/>
            <person name="Wang H."/>
        </authorList>
    </citation>
    <scope>NUCLEOTIDE SEQUENCE [LARGE SCALE GENOMIC DNA]</scope>
    <source>
        <strain evidence="1">TB1705</strain>
        <tissue evidence="1">Leaf</tissue>
    </source>
</reference>
<accession>A0A7J7NB36</accession>
<organism evidence="1 2">
    <name type="scientific">Kingdonia uniflora</name>
    <dbReference type="NCBI Taxonomy" id="39325"/>
    <lineage>
        <taxon>Eukaryota</taxon>
        <taxon>Viridiplantae</taxon>
        <taxon>Streptophyta</taxon>
        <taxon>Embryophyta</taxon>
        <taxon>Tracheophyta</taxon>
        <taxon>Spermatophyta</taxon>
        <taxon>Magnoliopsida</taxon>
        <taxon>Ranunculales</taxon>
        <taxon>Circaeasteraceae</taxon>
        <taxon>Kingdonia</taxon>
    </lineage>
</organism>
<keyword evidence="2" id="KW-1185">Reference proteome</keyword>